<feature type="compositionally biased region" description="Basic and acidic residues" evidence="1">
    <location>
        <begin position="1"/>
        <end position="12"/>
    </location>
</feature>
<dbReference type="RefSeq" id="WP_014821997.1">
    <property type="nucleotide sequence ID" value="NC_018028.1"/>
</dbReference>
<gene>
    <name evidence="2" type="ORF">A458_20150</name>
</gene>
<name>I4CYT8_STUST</name>
<dbReference type="PATRIC" id="fig|1196835.3.peg.4056"/>
<dbReference type="KEGG" id="psc:A458_20150"/>
<protein>
    <submittedName>
        <fullName evidence="2">Uncharacterized protein</fullName>
    </submittedName>
</protein>
<accession>I4CYT8</accession>
<dbReference type="EMBL" id="CP003677">
    <property type="protein sequence ID" value="AFM35245.1"/>
    <property type="molecule type" value="Genomic_DNA"/>
</dbReference>
<dbReference type="AlphaFoldDB" id="I4CYT8"/>
<evidence type="ECO:0000256" key="1">
    <source>
        <dbReference type="SAM" id="MobiDB-lite"/>
    </source>
</evidence>
<dbReference type="eggNOG" id="ENOG50302QJ">
    <property type="taxonomic scope" value="Bacteria"/>
</dbReference>
<reference evidence="2 3" key="1">
    <citation type="journal article" date="2012" name="J. Bacteriol.">
        <title>Complete Genome Sequence of the Naphthalene-Degrading Bacterium Pseudomonas stutzeri AN10 (CCUG 29243).</title>
        <authorList>
            <person name="Brunet-Galmes I."/>
            <person name="Busquets A."/>
            <person name="Pena A."/>
            <person name="Gomila M."/>
            <person name="Nogales B."/>
            <person name="Garcia-Valdes E."/>
            <person name="Lalucat J."/>
            <person name="Bennasar A."/>
            <person name="Bosch R."/>
        </authorList>
    </citation>
    <scope>NUCLEOTIDE SEQUENCE [LARGE SCALE GENOMIC DNA]</scope>
    <source>
        <strain evidence="2 3">CCUG 29243</strain>
    </source>
</reference>
<feature type="region of interest" description="Disordered" evidence="1">
    <location>
        <begin position="1"/>
        <end position="23"/>
    </location>
</feature>
<proteinExistence type="predicted"/>
<evidence type="ECO:0000313" key="2">
    <source>
        <dbReference type="EMBL" id="AFM35245.1"/>
    </source>
</evidence>
<evidence type="ECO:0000313" key="3">
    <source>
        <dbReference type="Proteomes" id="UP000006063"/>
    </source>
</evidence>
<sequence>MKKATIPEEKRSQSHGKFSTNAPCKNSRILTHFLTGATLNRFEAEKLGDHCLNSTISTLKNTHGLNIHRQWEKVPNRWGTPCHVRRYQLLDADKEQAARVLAQLLGRTPPSEL</sequence>
<dbReference type="HOGENOM" id="CLU_161158_0_0_6"/>
<organism evidence="2 3">
    <name type="scientific">Stutzerimonas stutzeri CCUG 29243</name>
    <dbReference type="NCBI Taxonomy" id="1196835"/>
    <lineage>
        <taxon>Bacteria</taxon>
        <taxon>Pseudomonadati</taxon>
        <taxon>Pseudomonadota</taxon>
        <taxon>Gammaproteobacteria</taxon>
        <taxon>Pseudomonadales</taxon>
        <taxon>Pseudomonadaceae</taxon>
        <taxon>Stutzerimonas</taxon>
    </lineage>
</organism>
<dbReference type="Proteomes" id="UP000006063">
    <property type="component" value="Chromosome"/>
</dbReference>